<dbReference type="InterPro" id="IPR035965">
    <property type="entry name" value="PAS-like_dom_sf"/>
</dbReference>
<dbReference type="GO" id="GO:0000155">
    <property type="term" value="F:phosphorelay sensor kinase activity"/>
    <property type="evidence" value="ECO:0007669"/>
    <property type="project" value="InterPro"/>
</dbReference>
<dbReference type="Pfam" id="PF01590">
    <property type="entry name" value="GAF"/>
    <property type="match status" value="1"/>
</dbReference>
<dbReference type="OrthoDB" id="8127at2157"/>
<accession>A0A6B0STK7</accession>
<dbReference type="InterPro" id="IPR003661">
    <property type="entry name" value="HisK_dim/P_dom"/>
</dbReference>
<dbReference type="InterPro" id="IPR004358">
    <property type="entry name" value="Sig_transdc_His_kin-like_C"/>
</dbReference>
<evidence type="ECO:0000256" key="3">
    <source>
        <dbReference type="ARBA" id="ARBA00022553"/>
    </source>
</evidence>
<feature type="domain" description="Histidine kinase" evidence="7">
    <location>
        <begin position="318"/>
        <end position="505"/>
    </location>
</feature>
<evidence type="ECO:0000313" key="9">
    <source>
        <dbReference type="Proteomes" id="UP000437065"/>
    </source>
</evidence>
<dbReference type="Pfam" id="PF02518">
    <property type="entry name" value="HATPase_c"/>
    <property type="match status" value="1"/>
</dbReference>
<dbReference type="PROSITE" id="PS50109">
    <property type="entry name" value="HIS_KIN"/>
    <property type="match status" value="1"/>
</dbReference>
<dbReference type="SMART" id="SM00387">
    <property type="entry name" value="HATPase_c"/>
    <property type="match status" value="1"/>
</dbReference>
<dbReference type="Gene3D" id="3.30.450.20">
    <property type="entry name" value="PAS domain"/>
    <property type="match status" value="1"/>
</dbReference>
<keyword evidence="6" id="KW-0902">Two-component regulatory system</keyword>
<sequence length="509" mass="56544">MNEDGDQSPRKTPSPGSDVDAVLDPALLDRMTDAFFAVDEEWRFTYLNESGREVIREAAEGSIADDLIGVNIWEAIPDIVGTVFHERYREAMRTQEPVEFDEYYGPLDTWFEVRAYPSESGLSVFFRDVTAERQHLNELEEREETLRAITEAIADSDRSFEERVSRLLEVGSEMLDTKYGTLSRIRDDRYVFEVVYAPDDSVAAGDEVDLSTTNCERVVVTEESLVLNDTSEDDELADRAGNADWGISCYLGAPVRVNGSVYGTFCFYDLEPRTEPFAEWQVTIVELMAEWVSSALERQVVEEDLRRQNDRLEEFAAIVSHDLRNPLAIAKGQAELAAEECDNEHLEKARRAHDRMDRIVTDVLTMAQTGTAVEDPEPVDLTEVATEAWSSVDTAEATLDASEAPTVTADMGRLLQLLENLFRNAVEHGGADVHVVVESIPGGFAVADDGPGVPPEDREDAFEHGFSSRDDGTGFGLSIVRTIAEAHGWTVSLTESASGGARFEFIDAN</sequence>
<dbReference type="InterPro" id="IPR000014">
    <property type="entry name" value="PAS"/>
</dbReference>
<dbReference type="PRINTS" id="PR00344">
    <property type="entry name" value="BCTRLSENSOR"/>
</dbReference>
<dbReference type="Gene3D" id="3.30.450.40">
    <property type="match status" value="1"/>
</dbReference>
<dbReference type="InterPro" id="IPR050736">
    <property type="entry name" value="Sensor_HK_Regulatory"/>
</dbReference>
<dbReference type="SUPFAM" id="SSF55785">
    <property type="entry name" value="PYP-like sensor domain (PAS domain)"/>
    <property type="match status" value="1"/>
</dbReference>
<dbReference type="Pfam" id="PF08448">
    <property type="entry name" value="PAS_4"/>
    <property type="match status" value="1"/>
</dbReference>
<protein>
    <recommendedName>
        <fullName evidence="2">histidine kinase</fullName>
        <ecNumber evidence="2">2.7.13.3</ecNumber>
    </recommendedName>
</protein>
<comment type="caution">
    <text evidence="8">The sequence shown here is derived from an EMBL/GenBank/DDBJ whole genome shotgun (WGS) entry which is preliminary data.</text>
</comment>
<reference evidence="8 9" key="1">
    <citation type="submission" date="2019-12" db="EMBL/GenBank/DDBJ databases">
        <title>Isolation and characterization of three novel carbon monoxide-oxidizing members of Halobacteria from salione crusts and soils.</title>
        <authorList>
            <person name="Myers M.R."/>
            <person name="King G.M."/>
        </authorList>
    </citation>
    <scope>NUCLEOTIDE SEQUENCE [LARGE SCALE GENOMIC DNA]</scope>
    <source>
        <strain evidence="8 9">WSA2</strain>
    </source>
</reference>
<keyword evidence="9" id="KW-1185">Reference proteome</keyword>
<dbReference type="Pfam" id="PF00512">
    <property type="entry name" value="HisKA"/>
    <property type="match status" value="1"/>
</dbReference>
<proteinExistence type="predicted"/>
<evidence type="ECO:0000256" key="5">
    <source>
        <dbReference type="ARBA" id="ARBA00022777"/>
    </source>
</evidence>
<evidence type="ECO:0000313" key="8">
    <source>
        <dbReference type="EMBL" id="MXR42288.1"/>
    </source>
</evidence>
<dbReference type="Gene3D" id="1.10.287.130">
    <property type="match status" value="1"/>
</dbReference>
<comment type="catalytic activity">
    <reaction evidence="1">
        <text>ATP + protein L-histidine = ADP + protein N-phospho-L-histidine.</text>
        <dbReference type="EC" id="2.7.13.3"/>
    </reaction>
</comment>
<dbReference type="RefSeq" id="WP_159668273.1">
    <property type="nucleotide sequence ID" value="NZ_WUUS01000008.1"/>
</dbReference>
<dbReference type="InterPro" id="IPR036097">
    <property type="entry name" value="HisK_dim/P_sf"/>
</dbReference>
<dbReference type="InterPro" id="IPR003018">
    <property type="entry name" value="GAF"/>
</dbReference>
<dbReference type="AlphaFoldDB" id="A0A6B0STK7"/>
<dbReference type="InterPro" id="IPR013656">
    <property type="entry name" value="PAS_4"/>
</dbReference>
<dbReference type="InterPro" id="IPR036890">
    <property type="entry name" value="HATPase_C_sf"/>
</dbReference>
<dbReference type="Proteomes" id="UP000437065">
    <property type="component" value="Unassembled WGS sequence"/>
</dbReference>
<evidence type="ECO:0000256" key="6">
    <source>
        <dbReference type="ARBA" id="ARBA00023012"/>
    </source>
</evidence>
<dbReference type="SUPFAM" id="SSF55874">
    <property type="entry name" value="ATPase domain of HSP90 chaperone/DNA topoisomerase II/histidine kinase"/>
    <property type="match status" value="1"/>
</dbReference>
<dbReference type="EC" id="2.7.13.3" evidence="2"/>
<keyword evidence="3" id="KW-0597">Phosphoprotein</keyword>
<dbReference type="PANTHER" id="PTHR43711">
    <property type="entry name" value="TWO-COMPONENT HISTIDINE KINASE"/>
    <property type="match status" value="1"/>
</dbReference>
<evidence type="ECO:0000256" key="4">
    <source>
        <dbReference type="ARBA" id="ARBA00022679"/>
    </source>
</evidence>
<dbReference type="Gene3D" id="3.30.565.10">
    <property type="entry name" value="Histidine kinase-like ATPase, C-terminal domain"/>
    <property type="match status" value="1"/>
</dbReference>
<organism evidence="8 9">
    <name type="scientific">Halobaculum saliterrae</name>
    <dbReference type="NCBI Taxonomy" id="2073113"/>
    <lineage>
        <taxon>Archaea</taxon>
        <taxon>Methanobacteriati</taxon>
        <taxon>Methanobacteriota</taxon>
        <taxon>Stenosarchaea group</taxon>
        <taxon>Halobacteria</taxon>
        <taxon>Halobacteriales</taxon>
        <taxon>Haloferacaceae</taxon>
        <taxon>Halobaculum</taxon>
    </lineage>
</organism>
<evidence type="ECO:0000256" key="2">
    <source>
        <dbReference type="ARBA" id="ARBA00012438"/>
    </source>
</evidence>
<dbReference type="EMBL" id="WUUS01000008">
    <property type="protein sequence ID" value="MXR42288.1"/>
    <property type="molecule type" value="Genomic_DNA"/>
</dbReference>
<dbReference type="InterPro" id="IPR029016">
    <property type="entry name" value="GAF-like_dom_sf"/>
</dbReference>
<name>A0A6B0STK7_9EURY</name>
<dbReference type="CDD" id="cd00130">
    <property type="entry name" value="PAS"/>
    <property type="match status" value="1"/>
</dbReference>
<evidence type="ECO:0000259" key="7">
    <source>
        <dbReference type="PROSITE" id="PS50109"/>
    </source>
</evidence>
<dbReference type="SUPFAM" id="SSF47384">
    <property type="entry name" value="Homodimeric domain of signal transducing histidine kinase"/>
    <property type="match status" value="1"/>
</dbReference>
<dbReference type="InterPro" id="IPR005467">
    <property type="entry name" value="His_kinase_dom"/>
</dbReference>
<gene>
    <name evidence="8" type="ORF">GRX01_13195</name>
</gene>
<dbReference type="SMART" id="SM00065">
    <property type="entry name" value="GAF"/>
    <property type="match status" value="1"/>
</dbReference>
<dbReference type="CDD" id="cd00082">
    <property type="entry name" value="HisKA"/>
    <property type="match status" value="1"/>
</dbReference>
<dbReference type="SUPFAM" id="SSF55781">
    <property type="entry name" value="GAF domain-like"/>
    <property type="match status" value="1"/>
</dbReference>
<dbReference type="PANTHER" id="PTHR43711:SF1">
    <property type="entry name" value="HISTIDINE KINASE 1"/>
    <property type="match status" value="1"/>
</dbReference>
<dbReference type="InterPro" id="IPR003594">
    <property type="entry name" value="HATPase_dom"/>
</dbReference>
<keyword evidence="5" id="KW-0418">Kinase</keyword>
<dbReference type="SMART" id="SM00388">
    <property type="entry name" value="HisKA"/>
    <property type="match status" value="1"/>
</dbReference>
<keyword evidence="4" id="KW-0808">Transferase</keyword>
<evidence type="ECO:0000256" key="1">
    <source>
        <dbReference type="ARBA" id="ARBA00000085"/>
    </source>
</evidence>